<dbReference type="EMBL" id="BBMS01000077">
    <property type="protein sequence ID" value="GAL29899.1"/>
    <property type="molecule type" value="Genomic_DNA"/>
</dbReference>
<organism evidence="1 2">
    <name type="scientific">Vibrio variabilis</name>
    <dbReference type="NCBI Taxonomy" id="990271"/>
    <lineage>
        <taxon>Bacteria</taxon>
        <taxon>Pseudomonadati</taxon>
        <taxon>Pseudomonadota</taxon>
        <taxon>Gammaproteobacteria</taxon>
        <taxon>Vibrionales</taxon>
        <taxon>Vibrionaceae</taxon>
        <taxon>Vibrio</taxon>
    </lineage>
</organism>
<sequence>MRFVLSLCDNIPLLYAVPSGPIATTTSLSLMLFALARLIIGSWTMAHGPQ</sequence>
<evidence type="ECO:0000313" key="1">
    <source>
        <dbReference type="EMBL" id="GAL29899.1"/>
    </source>
</evidence>
<evidence type="ECO:0000313" key="2">
    <source>
        <dbReference type="Proteomes" id="UP000029223"/>
    </source>
</evidence>
<keyword evidence="2" id="KW-1185">Reference proteome</keyword>
<dbReference type="Proteomes" id="UP000029223">
    <property type="component" value="Unassembled WGS sequence"/>
</dbReference>
<proteinExistence type="predicted"/>
<protein>
    <submittedName>
        <fullName evidence="1">Uncharacterized protein</fullName>
    </submittedName>
</protein>
<name>A0ABQ0JMC6_9VIBR</name>
<gene>
    <name evidence="1" type="ORF">JCM19239_6389</name>
</gene>
<reference evidence="2" key="1">
    <citation type="submission" date="2014-09" db="EMBL/GenBank/DDBJ databases">
        <title>Vibrio variabilis JCM 19239. (C206) whole genome shotgun sequence.</title>
        <authorList>
            <person name="Sawabe T."/>
            <person name="Meirelles P."/>
            <person name="Nakanishi M."/>
            <person name="Sayaka M."/>
            <person name="Hattori M."/>
            <person name="Ohkuma M."/>
        </authorList>
    </citation>
    <scope>NUCLEOTIDE SEQUENCE [LARGE SCALE GENOMIC DNA]</scope>
    <source>
        <strain evidence="2">JCM 19239</strain>
    </source>
</reference>
<accession>A0ABQ0JMC6</accession>
<comment type="caution">
    <text evidence="1">The sequence shown here is derived from an EMBL/GenBank/DDBJ whole genome shotgun (WGS) entry which is preliminary data.</text>
</comment>